<proteinExistence type="predicted"/>
<reference evidence="1" key="1">
    <citation type="submission" date="2022-04" db="EMBL/GenBank/DDBJ databases">
        <title>Genome of the entomopathogenic fungus Entomophthora muscae.</title>
        <authorList>
            <person name="Elya C."/>
            <person name="Lovett B.R."/>
            <person name="Lee E."/>
            <person name="Macias A.M."/>
            <person name="Hajek A.E."/>
            <person name="De Bivort B.L."/>
            <person name="Kasson M.T."/>
            <person name="De Fine Licht H.H."/>
            <person name="Stajich J.E."/>
        </authorList>
    </citation>
    <scope>NUCLEOTIDE SEQUENCE</scope>
    <source>
        <strain evidence="1">Berkeley</strain>
    </source>
</reference>
<keyword evidence="2" id="KW-1185">Reference proteome</keyword>
<comment type="caution">
    <text evidence="1">The sequence shown here is derived from an EMBL/GenBank/DDBJ whole genome shotgun (WGS) entry which is preliminary data.</text>
</comment>
<dbReference type="Proteomes" id="UP001165960">
    <property type="component" value="Unassembled WGS sequence"/>
</dbReference>
<evidence type="ECO:0000313" key="1">
    <source>
        <dbReference type="EMBL" id="KAJ9062780.1"/>
    </source>
</evidence>
<dbReference type="EMBL" id="QTSX02004990">
    <property type="protein sequence ID" value="KAJ9062780.1"/>
    <property type="molecule type" value="Genomic_DNA"/>
</dbReference>
<protein>
    <submittedName>
        <fullName evidence="1">Uncharacterized protein</fullName>
    </submittedName>
</protein>
<sequence length="114" mass="12255">MVLKPPLLKREKGRMPPLPNRKTLGGPPCALRQKAGACSPLRVYGIKAQPAGNWWHQIPACTDVVLFERLSLSLLGTSMLTIEGNQALVALATKQQQAATALPVAPRQGRHPCG</sequence>
<evidence type="ECO:0000313" key="2">
    <source>
        <dbReference type="Proteomes" id="UP001165960"/>
    </source>
</evidence>
<organism evidence="1 2">
    <name type="scientific">Entomophthora muscae</name>
    <dbReference type="NCBI Taxonomy" id="34485"/>
    <lineage>
        <taxon>Eukaryota</taxon>
        <taxon>Fungi</taxon>
        <taxon>Fungi incertae sedis</taxon>
        <taxon>Zoopagomycota</taxon>
        <taxon>Entomophthoromycotina</taxon>
        <taxon>Entomophthoromycetes</taxon>
        <taxon>Entomophthorales</taxon>
        <taxon>Entomophthoraceae</taxon>
        <taxon>Entomophthora</taxon>
    </lineage>
</organism>
<name>A0ACC2SKI0_9FUNG</name>
<accession>A0ACC2SKI0</accession>
<gene>
    <name evidence="1" type="ORF">DSO57_1006848</name>
</gene>